<evidence type="ECO:0000256" key="6">
    <source>
        <dbReference type="ARBA" id="ARBA00022989"/>
    </source>
</evidence>
<feature type="transmembrane region" description="Helical" evidence="8">
    <location>
        <begin position="148"/>
        <end position="169"/>
    </location>
</feature>
<evidence type="ECO:0000313" key="9">
    <source>
        <dbReference type="EMBL" id="MCQ9210604.1"/>
    </source>
</evidence>
<reference evidence="9" key="2">
    <citation type="journal article" date="2023" name="Curr. Microbiol.">
        <title>Granulicatella seriolae sp. nov., a Novel Facultative Anaerobe Isolated from Yellowtail Marine Fish.</title>
        <authorList>
            <person name="Lee M."/>
            <person name="Choi Y.J."/>
            <person name="Farooq A."/>
            <person name="Jeong J.B."/>
            <person name="Jung M.Y."/>
        </authorList>
    </citation>
    <scope>NUCLEOTIDE SEQUENCE</scope>
    <source>
        <strain evidence="9">S8</strain>
    </source>
</reference>
<evidence type="ECO:0000256" key="1">
    <source>
        <dbReference type="ARBA" id="ARBA00004651"/>
    </source>
</evidence>
<evidence type="ECO:0000256" key="3">
    <source>
        <dbReference type="ARBA" id="ARBA00022475"/>
    </source>
</evidence>
<comment type="caution">
    <text evidence="9">The sequence shown here is derived from an EMBL/GenBank/DDBJ whole genome shotgun (WGS) entry which is preliminary data.</text>
</comment>
<dbReference type="Pfam" id="PF04093">
    <property type="entry name" value="MreD"/>
    <property type="match status" value="1"/>
</dbReference>
<proteinExistence type="inferred from homology"/>
<dbReference type="Proteomes" id="UP001059480">
    <property type="component" value="Unassembled WGS sequence"/>
</dbReference>
<reference evidence="9" key="1">
    <citation type="submission" date="2022-07" db="EMBL/GenBank/DDBJ databases">
        <authorList>
            <person name="Jung M.-Y."/>
            <person name="Lee M."/>
        </authorList>
    </citation>
    <scope>NUCLEOTIDE SEQUENCE</scope>
    <source>
        <strain evidence="9">S8</strain>
    </source>
</reference>
<keyword evidence="10" id="KW-1185">Reference proteome</keyword>
<feature type="transmembrane region" description="Helical" evidence="8">
    <location>
        <begin position="105"/>
        <end position="128"/>
    </location>
</feature>
<reference evidence="9" key="3">
    <citation type="journal article" date="2023" name="Microbiol. Resour. Announc.">
        <title>Draft Genome Sequence of Granulicatella sp. Strain S8, Isolated from a Marine Fish, Seriola quinqueradiata.</title>
        <authorList>
            <person name="Lee M."/>
            <person name="Farooq A."/>
            <person name="Jeong J.B."/>
            <person name="Jung M.Y."/>
        </authorList>
    </citation>
    <scope>NUCLEOTIDE SEQUENCE</scope>
    <source>
        <strain evidence="9">S8</strain>
    </source>
</reference>
<dbReference type="InterPro" id="IPR007227">
    <property type="entry name" value="Cell_shape_determining_MreD"/>
</dbReference>
<keyword evidence="6 8" id="KW-1133">Transmembrane helix</keyword>
<comment type="subcellular location">
    <subcellularLocation>
        <location evidence="1">Cell membrane</location>
        <topology evidence="1">Multi-pass membrane protein</topology>
    </subcellularLocation>
</comment>
<dbReference type="RefSeq" id="WP_256945717.1">
    <property type="nucleotide sequence ID" value="NZ_JANHNZ010000010.1"/>
</dbReference>
<evidence type="ECO:0000313" key="10">
    <source>
        <dbReference type="Proteomes" id="UP001059480"/>
    </source>
</evidence>
<keyword evidence="3" id="KW-1003">Cell membrane</keyword>
<feature type="transmembrane region" description="Helical" evidence="8">
    <location>
        <begin position="45"/>
        <end position="67"/>
    </location>
</feature>
<feature type="transmembrane region" description="Helical" evidence="8">
    <location>
        <begin position="12"/>
        <end position="33"/>
    </location>
</feature>
<keyword evidence="5" id="KW-0133">Cell shape</keyword>
<dbReference type="EMBL" id="JANHNZ010000010">
    <property type="protein sequence ID" value="MCQ9210604.1"/>
    <property type="molecule type" value="Genomic_DNA"/>
</dbReference>
<organism evidence="9 10">
    <name type="scientific">Granulicatella seriolae</name>
    <dbReference type="NCBI Taxonomy" id="2967226"/>
    <lineage>
        <taxon>Bacteria</taxon>
        <taxon>Bacillati</taxon>
        <taxon>Bacillota</taxon>
        <taxon>Bacilli</taxon>
        <taxon>Lactobacillales</taxon>
        <taxon>Carnobacteriaceae</taxon>
        <taxon>Granulicatella</taxon>
    </lineage>
</organism>
<keyword evidence="7 8" id="KW-0472">Membrane</keyword>
<protein>
    <submittedName>
        <fullName evidence="9">Rod shape-determining protein MreD</fullName>
    </submittedName>
</protein>
<evidence type="ECO:0000256" key="8">
    <source>
        <dbReference type="SAM" id="Phobius"/>
    </source>
</evidence>
<comment type="similarity">
    <text evidence="2">Belongs to the MreD family.</text>
</comment>
<accession>A0ABT1WQV0</accession>
<evidence type="ECO:0000256" key="2">
    <source>
        <dbReference type="ARBA" id="ARBA00007776"/>
    </source>
</evidence>
<feature type="transmembrane region" description="Helical" evidence="8">
    <location>
        <begin position="73"/>
        <end position="93"/>
    </location>
</feature>
<evidence type="ECO:0000256" key="4">
    <source>
        <dbReference type="ARBA" id="ARBA00022692"/>
    </source>
</evidence>
<sequence length="183" mass="21462">MFHAKRYFWVPILLFFLMLLDGVFASVFSVWLIEPGYILVPRLTVIGLVLISFLVNMPSLWWVSIIIGLMYDSYFSGILGIYLCIFPCIVSIIRRFKNNIRINAFTMGLSIIVFITFVEAAVFIFYMFLGKAHMDWQTFLVRRLNPTLVLNIVLYYISYIPLKSLASWISEEPRRSRHSLLRK</sequence>
<gene>
    <name evidence="9" type="primary">mreD</name>
    <name evidence="9" type="ORF">NPA36_08585</name>
</gene>
<evidence type="ECO:0000256" key="5">
    <source>
        <dbReference type="ARBA" id="ARBA00022960"/>
    </source>
</evidence>
<keyword evidence="4 8" id="KW-0812">Transmembrane</keyword>
<name>A0ABT1WQV0_9LACT</name>
<evidence type="ECO:0000256" key="7">
    <source>
        <dbReference type="ARBA" id="ARBA00023136"/>
    </source>
</evidence>
<dbReference type="NCBIfam" id="TIGR03426">
    <property type="entry name" value="shape_MreD"/>
    <property type="match status" value="1"/>
</dbReference>